<gene>
    <name evidence="4" type="ORF">HCN44_002603</name>
</gene>
<dbReference type="GO" id="GO:0000981">
    <property type="term" value="F:DNA-binding transcription factor activity, RNA polymerase II-specific"/>
    <property type="evidence" value="ECO:0007669"/>
    <property type="project" value="TreeGrafter"/>
</dbReference>
<dbReference type="GO" id="GO:0009653">
    <property type="term" value="P:anatomical structure morphogenesis"/>
    <property type="evidence" value="ECO:0007669"/>
    <property type="project" value="TreeGrafter"/>
</dbReference>
<evidence type="ECO:0000259" key="3">
    <source>
        <dbReference type="PROSITE" id="PS51076"/>
    </source>
</evidence>
<evidence type="ECO:0000313" key="4">
    <source>
        <dbReference type="EMBL" id="KAF7996957.1"/>
    </source>
</evidence>
<reference evidence="4 5" key="1">
    <citation type="submission" date="2020-08" db="EMBL/GenBank/DDBJ databases">
        <title>Aphidius gifuensis genome sequencing and assembly.</title>
        <authorList>
            <person name="Du Z."/>
        </authorList>
    </citation>
    <scope>NUCLEOTIDE SEQUENCE [LARGE SCALE GENOMIC DNA]</scope>
    <source>
        <strain evidence="4">YNYX2018</strain>
        <tissue evidence="4">Adults</tissue>
    </source>
</reference>
<dbReference type="SMART" id="SM00524">
    <property type="entry name" value="DWB"/>
    <property type="match status" value="1"/>
</dbReference>
<dbReference type="Proteomes" id="UP000639338">
    <property type="component" value="Unassembled WGS sequence"/>
</dbReference>
<dbReference type="GO" id="GO:0071144">
    <property type="term" value="C:heteromeric SMAD protein complex"/>
    <property type="evidence" value="ECO:0007669"/>
    <property type="project" value="TreeGrafter"/>
</dbReference>
<dbReference type="InterPro" id="IPR001132">
    <property type="entry name" value="SMAD_dom_Dwarfin-type"/>
</dbReference>
<dbReference type="AlphaFoldDB" id="A0A834Y3D7"/>
<dbReference type="InterPro" id="IPR013790">
    <property type="entry name" value="Dwarfin"/>
</dbReference>
<organism evidence="4 5">
    <name type="scientific">Aphidius gifuensis</name>
    <name type="common">Parasitoid wasp</name>
    <dbReference type="NCBI Taxonomy" id="684658"/>
    <lineage>
        <taxon>Eukaryota</taxon>
        <taxon>Metazoa</taxon>
        <taxon>Ecdysozoa</taxon>
        <taxon>Arthropoda</taxon>
        <taxon>Hexapoda</taxon>
        <taxon>Insecta</taxon>
        <taxon>Pterygota</taxon>
        <taxon>Neoptera</taxon>
        <taxon>Endopterygota</taxon>
        <taxon>Hymenoptera</taxon>
        <taxon>Apocrita</taxon>
        <taxon>Ichneumonoidea</taxon>
        <taxon>Braconidae</taxon>
        <taxon>Aphidiinae</taxon>
        <taxon>Aphidius</taxon>
    </lineage>
</organism>
<dbReference type="GO" id="GO:0070411">
    <property type="term" value="F:I-SMAD binding"/>
    <property type="evidence" value="ECO:0007669"/>
    <property type="project" value="TreeGrafter"/>
</dbReference>
<dbReference type="OrthoDB" id="5875866at2759"/>
<dbReference type="InterPro" id="IPR017855">
    <property type="entry name" value="SMAD-like_dom_sf"/>
</dbReference>
<dbReference type="PROSITE" id="PS51076">
    <property type="entry name" value="MH2"/>
    <property type="match status" value="1"/>
</dbReference>
<keyword evidence="2" id="KW-0804">Transcription</keyword>
<keyword evidence="1" id="KW-0805">Transcription regulation</keyword>
<keyword evidence="5" id="KW-1185">Reference proteome</keyword>
<dbReference type="PANTHER" id="PTHR13703">
    <property type="entry name" value="SMAD"/>
    <property type="match status" value="1"/>
</dbReference>
<dbReference type="GO" id="GO:0000978">
    <property type="term" value="F:RNA polymerase II cis-regulatory region sequence-specific DNA binding"/>
    <property type="evidence" value="ECO:0007669"/>
    <property type="project" value="TreeGrafter"/>
</dbReference>
<dbReference type="GO" id="GO:0030154">
    <property type="term" value="P:cell differentiation"/>
    <property type="evidence" value="ECO:0007669"/>
    <property type="project" value="TreeGrafter"/>
</dbReference>
<dbReference type="GO" id="GO:0050793">
    <property type="term" value="P:regulation of developmental process"/>
    <property type="evidence" value="ECO:0007669"/>
    <property type="project" value="UniProtKB-ARBA"/>
</dbReference>
<protein>
    <recommendedName>
        <fullName evidence="3">MH2 domain-containing protein</fullName>
    </recommendedName>
</protein>
<dbReference type="Pfam" id="PF03166">
    <property type="entry name" value="MH2"/>
    <property type="match status" value="1"/>
</dbReference>
<dbReference type="Gene3D" id="2.60.200.10">
    <property type="match status" value="1"/>
</dbReference>
<dbReference type="GO" id="GO:0060395">
    <property type="term" value="P:SMAD protein signal transduction"/>
    <property type="evidence" value="ECO:0007669"/>
    <property type="project" value="TreeGrafter"/>
</dbReference>
<dbReference type="GO" id="GO:0009791">
    <property type="term" value="P:post-embryonic development"/>
    <property type="evidence" value="ECO:0007669"/>
    <property type="project" value="UniProtKB-ARBA"/>
</dbReference>
<comment type="caution">
    <text evidence="4">The sequence shown here is derived from an EMBL/GenBank/DDBJ whole genome shotgun (WGS) entry which is preliminary data.</text>
</comment>
<dbReference type="SUPFAM" id="SSF49879">
    <property type="entry name" value="SMAD/FHA domain"/>
    <property type="match status" value="1"/>
</dbReference>
<evidence type="ECO:0000256" key="2">
    <source>
        <dbReference type="ARBA" id="ARBA00023163"/>
    </source>
</evidence>
<dbReference type="GO" id="GO:0030509">
    <property type="term" value="P:BMP signaling pathway"/>
    <property type="evidence" value="ECO:0007669"/>
    <property type="project" value="TreeGrafter"/>
</dbReference>
<sequence>MGCKKVSKKLNTFKNLFKLSRGQINKTDKINEQVKEIDVSLLNTTIELSALIDNLSRFKTPNEWASITYYEKNNSIGTFTSNENIIIVDGSTGPSLRSRFCIGYFGDKLNKQQEFKKARSLIRAGVKFFYDGNDVFVTNNSATDLFVHPLGLNKYNNRTDNTVYRVISKKTFLIFNKSIFQRQLLDHLQESDEAAGELYNSCIIRMSFTNGWGFKRSINDITAIPCWLEIKLHIPIGILESVLGPSIKPPALGHRKYASINPSNCHKSHYYY</sequence>
<dbReference type="InterPro" id="IPR008984">
    <property type="entry name" value="SMAD_FHA_dom_sf"/>
</dbReference>
<evidence type="ECO:0000256" key="1">
    <source>
        <dbReference type="ARBA" id="ARBA00023015"/>
    </source>
</evidence>
<dbReference type="GO" id="GO:0051239">
    <property type="term" value="P:regulation of multicellular organismal process"/>
    <property type="evidence" value="ECO:0007669"/>
    <property type="project" value="UniProtKB-ARBA"/>
</dbReference>
<accession>A0A834Y3D7</accession>
<proteinExistence type="predicted"/>
<name>A0A834Y3D7_APHGI</name>
<evidence type="ECO:0000313" key="5">
    <source>
        <dbReference type="Proteomes" id="UP000639338"/>
    </source>
</evidence>
<dbReference type="EMBL" id="JACMRX010000001">
    <property type="protein sequence ID" value="KAF7996957.1"/>
    <property type="molecule type" value="Genomic_DNA"/>
</dbReference>
<feature type="domain" description="MH2" evidence="3">
    <location>
        <begin position="64"/>
        <end position="261"/>
    </location>
</feature>